<organism evidence="1 2">
    <name type="scientific">Streptomyces luteireticuli</name>
    <dbReference type="NCBI Taxonomy" id="173858"/>
    <lineage>
        <taxon>Bacteria</taxon>
        <taxon>Bacillati</taxon>
        <taxon>Actinomycetota</taxon>
        <taxon>Actinomycetes</taxon>
        <taxon>Kitasatosporales</taxon>
        <taxon>Streptomycetaceae</taxon>
        <taxon>Streptomyces</taxon>
    </lineage>
</organism>
<comment type="caution">
    <text evidence="1">The sequence shown here is derived from an EMBL/GenBank/DDBJ whole genome shotgun (WGS) entry which is preliminary data.</text>
</comment>
<name>A0ABN0YHQ4_9ACTN</name>
<dbReference type="Proteomes" id="UP001500879">
    <property type="component" value="Unassembled WGS sequence"/>
</dbReference>
<accession>A0ABN0YHQ4</accession>
<keyword evidence="1" id="KW-0489">Methyltransferase</keyword>
<proteinExistence type="predicted"/>
<dbReference type="InterPro" id="IPR029063">
    <property type="entry name" value="SAM-dependent_MTases_sf"/>
</dbReference>
<reference evidence="1 2" key="1">
    <citation type="journal article" date="2019" name="Int. J. Syst. Evol. Microbiol.">
        <title>The Global Catalogue of Microorganisms (GCM) 10K type strain sequencing project: providing services to taxonomists for standard genome sequencing and annotation.</title>
        <authorList>
            <consortium name="The Broad Institute Genomics Platform"/>
            <consortium name="The Broad Institute Genome Sequencing Center for Infectious Disease"/>
            <person name="Wu L."/>
            <person name="Ma J."/>
        </authorList>
    </citation>
    <scope>NUCLEOTIDE SEQUENCE [LARGE SCALE GENOMIC DNA]</scope>
    <source>
        <strain evidence="1 2">JCM 4788</strain>
    </source>
</reference>
<sequence length="277" mass="31108">MARGEKWEAPAIDVHTPSVARMYDWLLGGVENYLSDRAACAKLLEIVPSSPTLARNNRAFLRRVVKTLVRDYGVEQFIDHGSGLPTQENVHQVAQRLNPACRVVYVDRDPIVLAHGRTTLDENANTAVIEADMRDTEEIFGHPDTERLIKRGRRTAALFVSVLHCLPDSGDDRDPAVVVRRTAARLRELGPGNLMVICQLVSDDPEVRRKVTELMVGSTHGNWGRVRRRDEVRAYFAGFTVLDPGLVDVVDWRPETAPPPVDRRPPEWVEWGGVARL</sequence>
<dbReference type="PIRSF" id="PIRSF017393">
    <property type="entry name" value="MTase_SAV2177"/>
    <property type="match status" value="1"/>
</dbReference>
<dbReference type="SUPFAM" id="SSF53335">
    <property type="entry name" value="S-adenosyl-L-methionine-dependent methyltransferases"/>
    <property type="match status" value="1"/>
</dbReference>
<dbReference type="Gene3D" id="3.40.50.150">
    <property type="entry name" value="Vaccinia Virus protein VP39"/>
    <property type="match status" value="1"/>
</dbReference>
<dbReference type="InterPro" id="IPR006764">
    <property type="entry name" value="SAM_dep_MeTrfase_SAV2177_type"/>
</dbReference>
<dbReference type="Pfam" id="PF04672">
    <property type="entry name" value="Methyltransf_19"/>
    <property type="match status" value="1"/>
</dbReference>
<dbReference type="RefSeq" id="WP_344021491.1">
    <property type="nucleotide sequence ID" value="NZ_BAAABX010000015.1"/>
</dbReference>
<gene>
    <name evidence="1" type="ORF">GCM10010357_16360</name>
</gene>
<keyword evidence="2" id="KW-1185">Reference proteome</keyword>
<dbReference type="GO" id="GO:0008168">
    <property type="term" value="F:methyltransferase activity"/>
    <property type="evidence" value="ECO:0007669"/>
    <property type="project" value="UniProtKB-KW"/>
</dbReference>
<protein>
    <submittedName>
        <fullName evidence="1">SAM-dependent methyltransferase</fullName>
    </submittedName>
</protein>
<evidence type="ECO:0000313" key="1">
    <source>
        <dbReference type="EMBL" id="GAA0396010.1"/>
    </source>
</evidence>
<dbReference type="GO" id="GO:0032259">
    <property type="term" value="P:methylation"/>
    <property type="evidence" value="ECO:0007669"/>
    <property type="project" value="UniProtKB-KW"/>
</dbReference>
<evidence type="ECO:0000313" key="2">
    <source>
        <dbReference type="Proteomes" id="UP001500879"/>
    </source>
</evidence>
<dbReference type="EMBL" id="BAAABX010000015">
    <property type="protein sequence ID" value="GAA0396010.1"/>
    <property type="molecule type" value="Genomic_DNA"/>
</dbReference>
<keyword evidence="1" id="KW-0808">Transferase</keyword>